<reference evidence="5" key="1">
    <citation type="journal article" date="2019" name="Int. J. Syst. Evol. Microbiol.">
        <title>The Global Catalogue of Microorganisms (GCM) 10K type strain sequencing project: providing services to taxonomists for standard genome sequencing and annotation.</title>
        <authorList>
            <consortium name="The Broad Institute Genomics Platform"/>
            <consortium name="The Broad Institute Genome Sequencing Center for Infectious Disease"/>
            <person name="Wu L."/>
            <person name="Ma J."/>
        </authorList>
    </citation>
    <scope>NUCLEOTIDE SEQUENCE [LARGE SCALE GENOMIC DNA]</scope>
    <source>
        <strain evidence="5">KCTC 42087</strain>
    </source>
</reference>
<dbReference type="Pfam" id="PF00582">
    <property type="entry name" value="Usp"/>
    <property type="match status" value="2"/>
</dbReference>
<dbReference type="InterPro" id="IPR014729">
    <property type="entry name" value="Rossmann-like_a/b/a_fold"/>
</dbReference>
<accession>A0ABW1A1N2</accession>
<dbReference type="PANTHER" id="PTHR46268:SF6">
    <property type="entry name" value="UNIVERSAL STRESS PROTEIN UP12"/>
    <property type="match status" value="1"/>
</dbReference>
<evidence type="ECO:0000256" key="1">
    <source>
        <dbReference type="ARBA" id="ARBA00008791"/>
    </source>
</evidence>
<dbReference type="SUPFAM" id="SSF52402">
    <property type="entry name" value="Adenine nucleotide alpha hydrolases-like"/>
    <property type="match status" value="2"/>
</dbReference>
<dbReference type="Proteomes" id="UP001596074">
    <property type="component" value="Unassembled WGS sequence"/>
</dbReference>
<evidence type="ECO:0000313" key="5">
    <source>
        <dbReference type="Proteomes" id="UP001596074"/>
    </source>
</evidence>
<protein>
    <submittedName>
        <fullName evidence="4">Universal stress protein</fullName>
    </submittedName>
</protein>
<dbReference type="RefSeq" id="WP_378284783.1">
    <property type="nucleotide sequence ID" value="NZ_JBHSON010000038.1"/>
</dbReference>
<feature type="domain" description="UspA" evidence="3">
    <location>
        <begin position="3"/>
        <end position="139"/>
    </location>
</feature>
<evidence type="ECO:0000313" key="4">
    <source>
        <dbReference type="EMBL" id="MFC5749066.1"/>
    </source>
</evidence>
<dbReference type="Gene3D" id="3.40.50.620">
    <property type="entry name" value="HUPs"/>
    <property type="match status" value="2"/>
</dbReference>
<dbReference type="PANTHER" id="PTHR46268">
    <property type="entry name" value="STRESS RESPONSE PROTEIN NHAX"/>
    <property type="match status" value="1"/>
</dbReference>
<gene>
    <name evidence="4" type="ORF">ACFPZN_25905</name>
</gene>
<comment type="caution">
    <text evidence="4">The sequence shown here is derived from an EMBL/GenBank/DDBJ whole genome shotgun (WGS) entry which is preliminary data.</text>
</comment>
<dbReference type="InterPro" id="IPR006015">
    <property type="entry name" value="Universal_stress_UspA"/>
</dbReference>
<sequence>MNEIVVGADGSEHGLVAVEWAAAEAARRGAPLRVVHAVAAWLFDAQADPRIRLVREWMRDNGEEVVRQALGRARARAPEVEVSGGQVGGQPAEVLIRESRGALMVVVGSHGSGGLTGLLLGSVALQVTSHASCPAVAVRPDRPGTAEPEPAEGTPDAGEVVVGVDGSPGSAAALDFAFEEAAVRGAPARAVMAWSHPASERPGDMQPLVFDPVVVTEEQERALAEFVAPWEAEYPGVPFIRQVVHARPTRVLAEASARARLLVVGSRGRGGFSGLVLGSVGHAMLHHARCPVAVVHASRGTPAE</sequence>
<dbReference type="PRINTS" id="PR01438">
    <property type="entry name" value="UNVRSLSTRESS"/>
</dbReference>
<evidence type="ECO:0000256" key="2">
    <source>
        <dbReference type="SAM" id="MobiDB-lite"/>
    </source>
</evidence>
<dbReference type="EMBL" id="JBHSON010000038">
    <property type="protein sequence ID" value="MFC5749066.1"/>
    <property type="molecule type" value="Genomic_DNA"/>
</dbReference>
<feature type="region of interest" description="Disordered" evidence="2">
    <location>
        <begin position="136"/>
        <end position="156"/>
    </location>
</feature>
<name>A0ABW1A1N2_9ACTN</name>
<organism evidence="4 5">
    <name type="scientific">Actinomadura rugatobispora</name>
    <dbReference type="NCBI Taxonomy" id="1994"/>
    <lineage>
        <taxon>Bacteria</taxon>
        <taxon>Bacillati</taxon>
        <taxon>Actinomycetota</taxon>
        <taxon>Actinomycetes</taxon>
        <taxon>Streptosporangiales</taxon>
        <taxon>Thermomonosporaceae</taxon>
        <taxon>Actinomadura</taxon>
    </lineage>
</organism>
<dbReference type="InterPro" id="IPR006016">
    <property type="entry name" value="UspA"/>
</dbReference>
<evidence type="ECO:0000259" key="3">
    <source>
        <dbReference type="Pfam" id="PF00582"/>
    </source>
</evidence>
<keyword evidence="5" id="KW-1185">Reference proteome</keyword>
<feature type="domain" description="UspA" evidence="3">
    <location>
        <begin position="160"/>
        <end position="296"/>
    </location>
</feature>
<proteinExistence type="inferred from homology"/>
<comment type="similarity">
    <text evidence="1">Belongs to the universal stress protein A family.</text>
</comment>